<dbReference type="SUPFAM" id="SSF54909">
    <property type="entry name" value="Dimeric alpha+beta barrel"/>
    <property type="match status" value="1"/>
</dbReference>
<dbReference type="InterPro" id="IPR000485">
    <property type="entry name" value="AsnC-type_HTH_dom"/>
</dbReference>
<dbReference type="GO" id="GO:0005829">
    <property type="term" value="C:cytosol"/>
    <property type="evidence" value="ECO:0007669"/>
    <property type="project" value="TreeGrafter"/>
</dbReference>
<comment type="caution">
    <text evidence="5">The sequence shown here is derived from an EMBL/GenBank/DDBJ whole genome shotgun (WGS) entry which is preliminary data.</text>
</comment>
<proteinExistence type="predicted"/>
<evidence type="ECO:0000259" key="4">
    <source>
        <dbReference type="PROSITE" id="PS50956"/>
    </source>
</evidence>
<dbReference type="PRINTS" id="PR00033">
    <property type="entry name" value="HTHASNC"/>
</dbReference>
<accession>A0A7Y0FFV0</accession>
<name>A0A7Y0FFV0_9BURK</name>
<keyword evidence="2" id="KW-0238">DNA-binding</keyword>
<evidence type="ECO:0000256" key="3">
    <source>
        <dbReference type="ARBA" id="ARBA00023163"/>
    </source>
</evidence>
<reference evidence="5 6" key="1">
    <citation type="submission" date="2020-04" db="EMBL/GenBank/DDBJ databases">
        <title>Paraburkholderia sp. G-4-1-8 isolated from soil.</title>
        <authorList>
            <person name="Dahal R.H."/>
        </authorList>
    </citation>
    <scope>NUCLEOTIDE SEQUENCE [LARGE SCALE GENOMIC DNA]</scope>
    <source>
        <strain evidence="5 6">G-4-1-8</strain>
    </source>
</reference>
<dbReference type="AlphaFoldDB" id="A0A7Y0FFV0"/>
<dbReference type="Pfam" id="PF01037">
    <property type="entry name" value="AsnC_trans_reg"/>
    <property type="match status" value="1"/>
</dbReference>
<keyword evidence="6" id="KW-1185">Reference proteome</keyword>
<dbReference type="GO" id="GO:0043200">
    <property type="term" value="P:response to amino acid"/>
    <property type="evidence" value="ECO:0007669"/>
    <property type="project" value="TreeGrafter"/>
</dbReference>
<dbReference type="PROSITE" id="PS50956">
    <property type="entry name" value="HTH_ASNC_2"/>
    <property type="match status" value="1"/>
</dbReference>
<dbReference type="SMART" id="SM00344">
    <property type="entry name" value="HTH_ASNC"/>
    <property type="match status" value="1"/>
</dbReference>
<dbReference type="Gene3D" id="1.10.10.10">
    <property type="entry name" value="Winged helix-like DNA-binding domain superfamily/Winged helix DNA-binding domain"/>
    <property type="match status" value="1"/>
</dbReference>
<gene>
    <name evidence="5" type="ORF">HHL14_26890</name>
</gene>
<dbReference type="InterPro" id="IPR011008">
    <property type="entry name" value="Dimeric_a/b-barrel"/>
</dbReference>
<evidence type="ECO:0000256" key="2">
    <source>
        <dbReference type="ARBA" id="ARBA00023125"/>
    </source>
</evidence>
<keyword evidence="3" id="KW-0804">Transcription</keyword>
<dbReference type="InterPro" id="IPR036390">
    <property type="entry name" value="WH_DNA-bd_sf"/>
</dbReference>
<dbReference type="InterPro" id="IPR019887">
    <property type="entry name" value="Tscrpt_reg_AsnC/Lrp_C"/>
</dbReference>
<dbReference type="EMBL" id="JABBFZ010000021">
    <property type="protein sequence ID" value="NML34445.1"/>
    <property type="molecule type" value="Genomic_DNA"/>
</dbReference>
<dbReference type="InterPro" id="IPR036388">
    <property type="entry name" value="WH-like_DNA-bd_sf"/>
</dbReference>
<dbReference type="PANTHER" id="PTHR30154:SF53">
    <property type="entry name" value="HTH-TYPE TRANSCRIPTIONAL REGULATOR LRPC"/>
    <property type="match status" value="1"/>
</dbReference>
<sequence>MIDLDDIDRQLIALLRDDARMSVVTLAKHLRVARATVQNRLTRLEQGGVIMGYTVRLKPVAEAHRIRALMSIAVEGNRAADVLRILRGHPSVATIHSTNGRWDLIAELRADSLENFDRVLGAIRLIDGIASTETSILLSTHKI</sequence>
<keyword evidence="1" id="KW-0805">Transcription regulation</keyword>
<dbReference type="RefSeq" id="WP_169500627.1">
    <property type="nucleotide sequence ID" value="NZ_JABBFZ010000021.1"/>
</dbReference>
<dbReference type="PANTHER" id="PTHR30154">
    <property type="entry name" value="LEUCINE-RESPONSIVE REGULATORY PROTEIN"/>
    <property type="match status" value="1"/>
</dbReference>
<dbReference type="Pfam" id="PF13404">
    <property type="entry name" value="HTH_AsnC-type"/>
    <property type="match status" value="1"/>
</dbReference>
<dbReference type="GO" id="GO:0043565">
    <property type="term" value="F:sequence-specific DNA binding"/>
    <property type="evidence" value="ECO:0007669"/>
    <property type="project" value="InterPro"/>
</dbReference>
<dbReference type="Proteomes" id="UP000583127">
    <property type="component" value="Unassembled WGS sequence"/>
</dbReference>
<dbReference type="Gene3D" id="3.30.70.920">
    <property type="match status" value="1"/>
</dbReference>
<feature type="domain" description="HTH asnC-type" evidence="4">
    <location>
        <begin position="4"/>
        <end position="65"/>
    </location>
</feature>
<evidence type="ECO:0000313" key="6">
    <source>
        <dbReference type="Proteomes" id="UP000583127"/>
    </source>
</evidence>
<organism evidence="5 6">
    <name type="scientific">Paraburkholderia antibiotica</name>
    <dbReference type="NCBI Taxonomy" id="2728839"/>
    <lineage>
        <taxon>Bacteria</taxon>
        <taxon>Pseudomonadati</taxon>
        <taxon>Pseudomonadota</taxon>
        <taxon>Betaproteobacteria</taxon>
        <taxon>Burkholderiales</taxon>
        <taxon>Burkholderiaceae</taxon>
        <taxon>Paraburkholderia</taxon>
    </lineage>
</organism>
<evidence type="ECO:0000256" key="1">
    <source>
        <dbReference type="ARBA" id="ARBA00023015"/>
    </source>
</evidence>
<protein>
    <submittedName>
        <fullName evidence="5">Lrp/AsnC family transcriptional regulator</fullName>
    </submittedName>
</protein>
<dbReference type="SUPFAM" id="SSF46785">
    <property type="entry name" value="Winged helix' DNA-binding domain"/>
    <property type="match status" value="1"/>
</dbReference>
<evidence type="ECO:0000313" key="5">
    <source>
        <dbReference type="EMBL" id="NML34445.1"/>
    </source>
</evidence>
<dbReference type="InterPro" id="IPR019888">
    <property type="entry name" value="Tscrpt_reg_AsnC-like"/>
</dbReference>